<dbReference type="PANTHER" id="PTHR24214">
    <property type="entry name" value="PDZ AND LIM DOMAIN PROTEIN ZASP"/>
    <property type="match status" value="1"/>
</dbReference>
<dbReference type="PROSITE" id="PS00478">
    <property type="entry name" value="LIM_DOMAIN_1"/>
    <property type="match status" value="1"/>
</dbReference>
<evidence type="ECO:0000313" key="9">
    <source>
        <dbReference type="EMBL" id="KAK6322142.1"/>
    </source>
</evidence>
<feature type="domain" description="LIM zinc-binding" evidence="8">
    <location>
        <begin position="107"/>
        <end position="166"/>
    </location>
</feature>
<keyword evidence="6" id="KW-0206">Cytoskeleton</keyword>
<evidence type="ECO:0000256" key="1">
    <source>
        <dbReference type="ARBA" id="ARBA00004245"/>
    </source>
</evidence>
<comment type="caution">
    <text evidence="9">The sequence shown here is derived from an EMBL/GenBank/DDBJ whole genome shotgun (WGS) entry which is preliminary data.</text>
</comment>
<dbReference type="InterPro" id="IPR001781">
    <property type="entry name" value="Znf_LIM"/>
</dbReference>
<organism evidence="9 10">
    <name type="scientific">Coregonus suidteri</name>
    <dbReference type="NCBI Taxonomy" id="861788"/>
    <lineage>
        <taxon>Eukaryota</taxon>
        <taxon>Metazoa</taxon>
        <taxon>Chordata</taxon>
        <taxon>Craniata</taxon>
        <taxon>Vertebrata</taxon>
        <taxon>Euteleostomi</taxon>
        <taxon>Actinopterygii</taxon>
        <taxon>Neopterygii</taxon>
        <taxon>Teleostei</taxon>
        <taxon>Protacanthopterygii</taxon>
        <taxon>Salmoniformes</taxon>
        <taxon>Salmonidae</taxon>
        <taxon>Coregoninae</taxon>
        <taxon>Coregonus</taxon>
    </lineage>
</organism>
<keyword evidence="10" id="KW-1185">Reference proteome</keyword>
<sequence length="190" mass="21987">MEINGESTAGMLHVQAQNNIKSSRPQLKLLIYSCEVPRQRHLLLDSEVYQRIQGRRETPTDPRQSNTFHLIQEVLEEDSRNVAMRTQENPSTQPPSNPSLLRVQRFRTCESCGTLITQAVKIREGHHRHQECFTCRDCGLSLLKKGHFWVDTELYFGKHALQRYQRTGYALPRPRSFSQSYNTAAMVLAF</sequence>
<evidence type="ECO:0000256" key="4">
    <source>
        <dbReference type="ARBA" id="ARBA00022833"/>
    </source>
</evidence>
<dbReference type="PROSITE" id="PS50023">
    <property type="entry name" value="LIM_DOMAIN_2"/>
    <property type="match status" value="1"/>
</dbReference>
<dbReference type="GO" id="GO:0051371">
    <property type="term" value="F:muscle alpha-actinin binding"/>
    <property type="evidence" value="ECO:0007669"/>
    <property type="project" value="TreeGrafter"/>
</dbReference>
<dbReference type="SUPFAM" id="SSF57716">
    <property type="entry name" value="Glucocorticoid receptor-like (DNA-binding domain)"/>
    <property type="match status" value="1"/>
</dbReference>
<dbReference type="InterPro" id="IPR050604">
    <property type="entry name" value="PDZ-LIM_domain"/>
</dbReference>
<dbReference type="PANTHER" id="PTHR24214:SF1">
    <property type="entry name" value="PDZ AND LIM DOMAIN PROTEIN 2"/>
    <property type="match status" value="1"/>
</dbReference>
<dbReference type="Pfam" id="PF15936">
    <property type="entry name" value="DUF4749"/>
    <property type="match status" value="1"/>
</dbReference>
<dbReference type="GO" id="GO:0003779">
    <property type="term" value="F:actin binding"/>
    <property type="evidence" value="ECO:0007669"/>
    <property type="project" value="TreeGrafter"/>
</dbReference>
<dbReference type="Gene3D" id="2.10.110.10">
    <property type="entry name" value="Cysteine Rich Protein"/>
    <property type="match status" value="1"/>
</dbReference>
<keyword evidence="2" id="KW-0597">Phosphoprotein</keyword>
<dbReference type="Gene3D" id="2.30.42.10">
    <property type="match status" value="1"/>
</dbReference>
<dbReference type="AlphaFoldDB" id="A0AAN8M831"/>
<dbReference type="EMBL" id="JAGTTL010000005">
    <property type="protein sequence ID" value="KAK6322142.1"/>
    <property type="molecule type" value="Genomic_DNA"/>
</dbReference>
<keyword evidence="3 7" id="KW-0479">Metal-binding</keyword>
<evidence type="ECO:0000256" key="5">
    <source>
        <dbReference type="ARBA" id="ARBA00023038"/>
    </source>
</evidence>
<keyword evidence="4 7" id="KW-0862">Zinc</keyword>
<evidence type="ECO:0000313" key="10">
    <source>
        <dbReference type="Proteomes" id="UP001356427"/>
    </source>
</evidence>
<gene>
    <name evidence="9" type="ORF">J4Q44_G00069340</name>
</gene>
<dbReference type="GO" id="GO:0031941">
    <property type="term" value="C:filamentous actin"/>
    <property type="evidence" value="ECO:0007669"/>
    <property type="project" value="TreeGrafter"/>
</dbReference>
<name>A0AAN8M831_9TELE</name>
<evidence type="ECO:0000259" key="8">
    <source>
        <dbReference type="PROSITE" id="PS50023"/>
    </source>
</evidence>
<dbReference type="GO" id="GO:0046872">
    <property type="term" value="F:metal ion binding"/>
    <property type="evidence" value="ECO:0007669"/>
    <property type="project" value="UniProtKB-KW"/>
</dbReference>
<comment type="subcellular location">
    <subcellularLocation>
        <location evidence="1">Cytoplasm</location>
        <location evidence="1">Cytoskeleton</location>
    </subcellularLocation>
</comment>
<dbReference type="InterPro" id="IPR031847">
    <property type="entry name" value="PDLI1-4/Zasp-like_mid"/>
</dbReference>
<dbReference type="GO" id="GO:0005912">
    <property type="term" value="C:adherens junction"/>
    <property type="evidence" value="ECO:0007669"/>
    <property type="project" value="TreeGrafter"/>
</dbReference>
<dbReference type="SMART" id="SM00132">
    <property type="entry name" value="LIM"/>
    <property type="match status" value="1"/>
</dbReference>
<proteinExistence type="predicted"/>
<dbReference type="Pfam" id="PF00412">
    <property type="entry name" value="LIM"/>
    <property type="match status" value="1"/>
</dbReference>
<reference evidence="9 10" key="1">
    <citation type="submission" date="2021-04" db="EMBL/GenBank/DDBJ databases">
        <authorList>
            <person name="De Guttry C."/>
            <person name="Zahm M."/>
            <person name="Klopp C."/>
            <person name="Cabau C."/>
            <person name="Louis A."/>
            <person name="Berthelot C."/>
            <person name="Parey E."/>
            <person name="Roest Crollius H."/>
            <person name="Montfort J."/>
            <person name="Robinson-Rechavi M."/>
            <person name="Bucao C."/>
            <person name="Bouchez O."/>
            <person name="Gislard M."/>
            <person name="Lluch J."/>
            <person name="Milhes M."/>
            <person name="Lampietro C."/>
            <person name="Lopez Roques C."/>
            <person name="Donnadieu C."/>
            <person name="Braasch I."/>
            <person name="Desvignes T."/>
            <person name="Postlethwait J."/>
            <person name="Bobe J."/>
            <person name="Wedekind C."/>
            <person name="Guiguen Y."/>
        </authorList>
    </citation>
    <scope>NUCLEOTIDE SEQUENCE [LARGE SCALE GENOMIC DNA]</scope>
    <source>
        <strain evidence="9">Cs_M1</strain>
        <tissue evidence="9">Blood</tissue>
    </source>
</reference>
<dbReference type="InterPro" id="IPR036034">
    <property type="entry name" value="PDZ_sf"/>
</dbReference>
<dbReference type="GO" id="GO:0030036">
    <property type="term" value="P:actin cytoskeleton organization"/>
    <property type="evidence" value="ECO:0007669"/>
    <property type="project" value="TreeGrafter"/>
</dbReference>
<evidence type="ECO:0000256" key="7">
    <source>
        <dbReference type="PROSITE-ProRule" id="PRU00125"/>
    </source>
</evidence>
<evidence type="ECO:0000256" key="2">
    <source>
        <dbReference type="ARBA" id="ARBA00022553"/>
    </source>
</evidence>
<dbReference type="GO" id="GO:0030018">
    <property type="term" value="C:Z disc"/>
    <property type="evidence" value="ECO:0007669"/>
    <property type="project" value="TreeGrafter"/>
</dbReference>
<dbReference type="Proteomes" id="UP001356427">
    <property type="component" value="Unassembled WGS sequence"/>
</dbReference>
<dbReference type="GO" id="GO:0001725">
    <property type="term" value="C:stress fiber"/>
    <property type="evidence" value="ECO:0007669"/>
    <property type="project" value="TreeGrafter"/>
</dbReference>
<keyword evidence="6" id="KW-0963">Cytoplasm</keyword>
<dbReference type="GO" id="GO:0007507">
    <property type="term" value="P:heart development"/>
    <property type="evidence" value="ECO:0007669"/>
    <property type="project" value="TreeGrafter"/>
</dbReference>
<keyword evidence="5 7" id="KW-0440">LIM domain</keyword>
<protein>
    <recommendedName>
        <fullName evidence="8">LIM zinc-binding domain-containing protein</fullName>
    </recommendedName>
</protein>
<evidence type="ECO:0000256" key="3">
    <source>
        <dbReference type="ARBA" id="ARBA00022723"/>
    </source>
</evidence>
<accession>A0AAN8M831</accession>
<evidence type="ECO:0000256" key="6">
    <source>
        <dbReference type="ARBA" id="ARBA00023212"/>
    </source>
</evidence>
<dbReference type="GO" id="GO:0061061">
    <property type="term" value="P:muscle structure development"/>
    <property type="evidence" value="ECO:0007669"/>
    <property type="project" value="TreeGrafter"/>
</dbReference>